<dbReference type="GO" id="GO:0003735">
    <property type="term" value="F:structural constituent of ribosome"/>
    <property type="evidence" value="ECO:0007669"/>
    <property type="project" value="InterPro"/>
</dbReference>
<comment type="caution">
    <text evidence="6">The sequence shown here is derived from an EMBL/GenBank/DDBJ whole genome shotgun (WGS) entry which is preliminary data.</text>
</comment>
<evidence type="ECO:0000256" key="2">
    <source>
        <dbReference type="ARBA" id="ARBA00022980"/>
    </source>
</evidence>
<proteinExistence type="inferred from homology"/>
<sequence length="249" mass="28055">MAPRISSLQRLSLRLPLRALFSSRLKGLALPNSSQAAFSTDKTLSISRRTAAAAAANAATSKSPKTDSRNSIMADKLLSIVRSSSSRKGAAPTKNFGKASKDLYDRFKARYEMPERRDQIEEESKRRQAAEYLTQMPRRFHPGDLYSPHDLSSAEMSKFRRRPKKTRDIVDTLGLNPLDHYKNFSLISQFTSSSGQILKAEITALRTVNQRKVAKMIRRAQGMGIYPKIHSHPELLRNDFYPGSISRDL</sequence>
<protein>
    <recommendedName>
        <fullName evidence="4">Small ribosomal subunit protein bS18m</fullName>
    </recommendedName>
</protein>
<evidence type="ECO:0000313" key="6">
    <source>
        <dbReference type="EMBL" id="PHH62986.1"/>
    </source>
</evidence>
<dbReference type="Pfam" id="PF01084">
    <property type="entry name" value="Ribosomal_S18"/>
    <property type="match status" value="1"/>
</dbReference>
<feature type="region of interest" description="Disordered" evidence="5">
    <location>
        <begin position="143"/>
        <end position="163"/>
    </location>
</feature>
<evidence type="ECO:0000256" key="3">
    <source>
        <dbReference type="ARBA" id="ARBA00023274"/>
    </source>
</evidence>
<dbReference type="Proteomes" id="UP000226192">
    <property type="component" value="Unassembled WGS sequence"/>
</dbReference>
<dbReference type="InterPro" id="IPR036870">
    <property type="entry name" value="Ribosomal_bS18_sf"/>
</dbReference>
<dbReference type="PANTHER" id="PTHR13479:SF40">
    <property type="entry name" value="SMALL RIBOSOMAL SUBUNIT PROTEIN BS18M"/>
    <property type="match status" value="1"/>
</dbReference>
<evidence type="ECO:0000256" key="1">
    <source>
        <dbReference type="ARBA" id="ARBA00005589"/>
    </source>
</evidence>
<dbReference type="STRING" id="1399860.A0A2C5Y5L9"/>
<organism evidence="6 7">
    <name type="scientific">Ophiocordyceps australis</name>
    <dbReference type="NCBI Taxonomy" id="1399860"/>
    <lineage>
        <taxon>Eukaryota</taxon>
        <taxon>Fungi</taxon>
        <taxon>Dikarya</taxon>
        <taxon>Ascomycota</taxon>
        <taxon>Pezizomycotina</taxon>
        <taxon>Sordariomycetes</taxon>
        <taxon>Hypocreomycetidae</taxon>
        <taxon>Hypocreales</taxon>
        <taxon>Ophiocordycipitaceae</taxon>
        <taxon>Ophiocordyceps</taxon>
    </lineage>
</organism>
<dbReference type="AlphaFoldDB" id="A0A2C5Y5L9"/>
<dbReference type="Gene3D" id="4.10.640.10">
    <property type="entry name" value="Ribosomal protein S18"/>
    <property type="match status" value="1"/>
</dbReference>
<accession>A0A2C5Y5L9</accession>
<keyword evidence="7" id="KW-1185">Reference proteome</keyword>
<keyword evidence="2" id="KW-0689">Ribosomal protein</keyword>
<keyword evidence="3" id="KW-0687">Ribonucleoprotein</keyword>
<gene>
    <name evidence="6" type="ORF">CDD81_6411</name>
</gene>
<reference evidence="6 7" key="1">
    <citation type="submission" date="2017-06" db="EMBL/GenBank/DDBJ databases">
        <title>Ant-infecting Ophiocordyceps genomes reveal a high diversity of potential behavioral manipulation genes and a possible major role for enterotoxins.</title>
        <authorList>
            <person name="De Bekker C."/>
            <person name="Evans H.C."/>
            <person name="Brachmann A."/>
            <person name="Hughes D.P."/>
        </authorList>
    </citation>
    <scope>NUCLEOTIDE SEQUENCE [LARGE SCALE GENOMIC DNA]</scope>
    <source>
        <strain evidence="6 7">Map64</strain>
    </source>
</reference>
<dbReference type="GO" id="GO:0005763">
    <property type="term" value="C:mitochondrial small ribosomal subunit"/>
    <property type="evidence" value="ECO:0007669"/>
    <property type="project" value="TreeGrafter"/>
</dbReference>
<evidence type="ECO:0000313" key="7">
    <source>
        <dbReference type="Proteomes" id="UP000226192"/>
    </source>
</evidence>
<dbReference type="GO" id="GO:0032543">
    <property type="term" value="P:mitochondrial translation"/>
    <property type="evidence" value="ECO:0007669"/>
    <property type="project" value="TreeGrafter"/>
</dbReference>
<dbReference type="EMBL" id="NJET01000059">
    <property type="protein sequence ID" value="PHH62986.1"/>
    <property type="molecule type" value="Genomic_DNA"/>
</dbReference>
<dbReference type="PANTHER" id="PTHR13479">
    <property type="entry name" value="30S RIBOSOMAL PROTEIN S18"/>
    <property type="match status" value="1"/>
</dbReference>
<comment type="similarity">
    <text evidence="1">Belongs to the bacterial ribosomal protein bS18 family.</text>
</comment>
<evidence type="ECO:0000256" key="5">
    <source>
        <dbReference type="SAM" id="MobiDB-lite"/>
    </source>
</evidence>
<dbReference type="SUPFAM" id="SSF46911">
    <property type="entry name" value="Ribosomal protein S18"/>
    <property type="match status" value="1"/>
</dbReference>
<dbReference type="InterPro" id="IPR001648">
    <property type="entry name" value="Ribosomal_bS18"/>
</dbReference>
<name>A0A2C5Y5L9_9HYPO</name>
<evidence type="ECO:0000256" key="4">
    <source>
        <dbReference type="ARBA" id="ARBA00035264"/>
    </source>
</evidence>
<dbReference type="GO" id="GO:0070181">
    <property type="term" value="F:small ribosomal subunit rRNA binding"/>
    <property type="evidence" value="ECO:0007669"/>
    <property type="project" value="TreeGrafter"/>
</dbReference>
<dbReference type="OrthoDB" id="21463at2759"/>